<proteinExistence type="predicted"/>
<dbReference type="RefSeq" id="WP_256421629.1">
    <property type="nucleotide sequence ID" value="NZ_JANHDI010000008.1"/>
</dbReference>
<dbReference type="Proteomes" id="UP001597085">
    <property type="component" value="Unassembled WGS sequence"/>
</dbReference>
<name>A0ABD6CH60_9EURY</name>
<accession>A0ABD6CH60</accession>
<dbReference type="PANTHER" id="PTHR38137:SF2">
    <property type="entry name" value="PRC-BARREL DOMAIN-CONTAINING PROTEIN"/>
    <property type="match status" value="1"/>
</dbReference>
<evidence type="ECO:0000313" key="2">
    <source>
        <dbReference type="EMBL" id="MFD1597494.1"/>
    </source>
</evidence>
<dbReference type="PANTHER" id="PTHR38137">
    <property type="entry name" value="PRC-BARREL DOMAIN PROTEIN"/>
    <property type="match status" value="1"/>
</dbReference>
<sequence length="80" mass="8580">MGSILAAALTDYEVMTTEGTQLGTVENITMDPKTGDLHALRLGSHDGGASGYHKIDDGQLIVPADRIEAKEDYLLVRPPK</sequence>
<dbReference type="SUPFAM" id="SSF50346">
    <property type="entry name" value="PRC-barrel domain"/>
    <property type="match status" value="1"/>
</dbReference>
<gene>
    <name evidence="2" type="ORF">ACFSBX_00705</name>
</gene>
<dbReference type="Gene3D" id="2.30.30.240">
    <property type="entry name" value="PRC-barrel domain"/>
    <property type="match status" value="1"/>
</dbReference>
<comment type="caution">
    <text evidence="2">The sequence shown here is derived from an EMBL/GenBank/DDBJ whole genome shotgun (WGS) entry which is preliminary data.</text>
</comment>
<dbReference type="InterPro" id="IPR027275">
    <property type="entry name" value="PRC-brl_dom"/>
</dbReference>
<dbReference type="EMBL" id="JBHUDK010000002">
    <property type="protein sequence ID" value="MFD1597494.1"/>
    <property type="molecule type" value="Genomic_DNA"/>
</dbReference>
<reference evidence="2 3" key="1">
    <citation type="journal article" date="2019" name="Int. J. Syst. Evol. Microbiol.">
        <title>The Global Catalogue of Microorganisms (GCM) 10K type strain sequencing project: providing services to taxonomists for standard genome sequencing and annotation.</title>
        <authorList>
            <consortium name="The Broad Institute Genomics Platform"/>
            <consortium name="The Broad Institute Genome Sequencing Center for Infectious Disease"/>
            <person name="Wu L."/>
            <person name="Ma J."/>
        </authorList>
    </citation>
    <scope>NUCLEOTIDE SEQUENCE [LARGE SCALE GENOMIC DNA]</scope>
    <source>
        <strain evidence="2 3">CGMCC 1.12121</strain>
    </source>
</reference>
<evidence type="ECO:0000259" key="1">
    <source>
        <dbReference type="Pfam" id="PF05239"/>
    </source>
</evidence>
<evidence type="ECO:0000313" key="3">
    <source>
        <dbReference type="Proteomes" id="UP001597085"/>
    </source>
</evidence>
<dbReference type="AlphaFoldDB" id="A0ABD6CH60"/>
<keyword evidence="3" id="KW-1185">Reference proteome</keyword>
<organism evidence="2 3">
    <name type="scientific">Halobellus rarus</name>
    <dbReference type="NCBI Taxonomy" id="1126237"/>
    <lineage>
        <taxon>Archaea</taxon>
        <taxon>Methanobacteriati</taxon>
        <taxon>Methanobacteriota</taxon>
        <taxon>Stenosarchaea group</taxon>
        <taxon>Halobacteria</taxon>
        <taxon>Halobacteriales</taxon>
        <taxon>Haloferacaceae</taxon>
        <taxon>Halobellus</taxon>
    </lineage>
</organism>
<dbReference type="Pfam" id="PF05239">
    <property type="entry name" value="PRC"/>
    <property type="match status" value="1"/>
</dbReference>
<feature type="domain" description="PRC-barrel" evidence="1">
    <location>
        <begin position="1"/>
        <end position="80"/>
    </location>
</feature>
<dbReference type="InterPro" id="IPR011033">
    <property type="entry name" value="PRC_barrel-like_sf"/>
</dbReference>
<protein>
    <submittedName>
        <fullName evidence="2">PRC-barrel domain-containing protein</fullName>
    </submittedName>
</protein>